<dbReference type="Proteomes" id="UP001228905">
    <property type="component" value="Unassembled WGS sequence"/>
</dbReference>
<dbReference type="SUPFAM" id="SSF51905">
    <property type="entry name" value="FAD/NAD(P)-binding domain"/>
    <property type="match status" value="1"/>
</dbReference>
<dbReference type="Gene3D" id="1.10.405.20">
    <property type="match status" value="1"/>
</dbReference>
<feature type="domain" description="Amine oxidase" evidence="1">
    <location>
        <begin position="10"/>
        <end position="264"/>
    </location>
</feature>
<accession>A0ABU0IMD7</accession>
<dbReference type="InterPro" id="IPR050464">
    <property type="entry name" value="Zeta_carotene_desat/Oxidored"/>
</dbReference>
<dbReference type="Gene3D" id="3.30.70.1990">
    <property type="match status" value="1"/>
</dbReference>
<keyword evidence="3" id="KW-1185">Reference proteome</keyword>
<gene>
    <name evidence="2" type="ORF">QO010_000928</name>
</gene>
<protein>
    <submittedName>
        <fullName evidence="2">NAD/FAD-binding protein</fullName>
    </submittedName>
</protein>
<reference evidence="2 3" key="1">
    <citation type="submission" date="2023-07" db="EMBL/GenBank/DDBJ databases">
        <title>Genomic Encyclopedia of Type Strains, Phase IV (KMG-IV): sequencing the most valuable type-strain genomes for metagenomic binning, comparative biology and taxonomic classification.</title>
        <authorList>
            <person name="Goeker M."/>
        </authorList>
    </citation>
    <scope>NUCLEOTIDE SEQUENCE [LARGE SCALE GENOMIC DNA]</scope>
    <source>
        <strain evidence="2 3">DSM 18695</strain>
    </source>
</reference>
<dbReference type="InterPro" id="IPR036188">
    <property type="entry name" value="FAD/NAD-bd_sf"/>
</dbReference>
<dbReference type="EMBL" id="JAUSVS010000001">
    <property type="protein sequence ID" value="MDQ0463180.1"/>
    <property type="molecule type" value="Genomic_DNA"/>
</dbReference>
<evidence type="ECO:0000313" key="2">
    <source>
        <dbReference type="EMBL" id="MDQ0463180.1"/>
    </source>
</evidence>
<name>A0ABU0IMD7_9CAUL</name>
<dbReference type="RefSeq" id="WP_307346619.1">
    <property type="nucleotide sequence ID" value="NZ_JAUSVS010000001.1"/>
</dbReference>
<sequence>MKIAVIGGGIAGLGAAYALKDQHQVVLYEKDSRLGGHANTVTVDYDGAAIDVDTGFIVYNHDNYPNLVGLFDSLGVATRQTDMSFACAGGGLEWSSNFPGGVFAQKRNLFNPTFLRMLSDIGRFNAHAQSDLIKADFQDLTLAGYLKVRGFTNHFRDRYLLPMGAAIWSTTEGRIGDFPAESFLRFFSNHGLLAFSQPKWRTVIGGSRRYVKRIGDVLGDRARIGTGVRSVTRLRSGKIEVTDRAGQAELFDKVIFASHPDQTLRMLRDTDPEERAFLGAIRYSANRAVLHRDPALMPRRRAAWGSWNYVTGGSAPYVTYWMNQLQGLDPARPLFVSLNGPEPDPALTFANFDYDHPQFDTAALAAQRQFQRIQGRGGVFHAGAWLGYGFHEDGLTSGVKAALALGGDVPWRFVDHRIGGVPRPLPLPAQMAAAG</sequence>
<proteinExistence type="predicted"/>
<comment type="caution">
    <text evidence="2">The sequence shown here is derived from an EMBL/GenBank/DDBJ whole genome shotgun (WGS) entry which is preliminary data.</text>
</comment>
<dbReference type="Gene3D" id="3.50.50.60">
    <property type="entry name" value="FAD/NAD(P)-binding domain"/>
    <property type="match status" value="1"/>
</dbReference>
<dbReference type="InterPro" id="IPR002937">
    <property type="entry name" value="Amino_oxidase"/>
</dbReference>
<dbReference type="Pfam" id="PF01593">
    <property type="entry name" value="Amino_oxidase"/>
    <property type="match status" value="1"/>
</dbReference>
<dbReference type="PANTHER" id="PTHR42923:SF17">
    <property type="entry name" value="AMINE OXIDASE DOMAIN-CONTAINING PROTEIN"/>
    <property type="match status" value="1"/>
</dbReference>
<evidence type="ECO:0000259" key="1">
    <source>
        <dbReference type="Pfam" id="PF01593"/>
    </source>
</evidence>
<dbReference type="PANTHER" id="PTHR42923">
    <property type="entry name" value="PROTOPORPHYRINOGEN OXIDASE"/>
    <property type="match status" value="1"/>
</dbReference>
<evidence type="ECO:0000313" key="3">
    <source>
        <dbReference type="Proteomes" id="UP001228905"/>
    </source>
</evidence>
<organism evidence="2 3">
    <name type="scientific">Caulobacter ginsengisoli</name>
    <dbReference type="NCBI Taxonomy" id="400775"/>
    <lineage>
        <taxon>Bacteria</taxon>
        <taxon>Pseudomonadati</taxon>
        <taxon>Pseudomonadota</taxon>
        <taxon>Alphaproteobacteria</taxon>
        <taxon>Caulobacterales</taxon>
        <taxon>Caulobacteraceae</taxon>
        <taxon>Caulobacter</taxon>
    </lineage>
</organism>